<evidence type="ECO:0000256" key="6">
    <source>
        <dbReference type="HAMAP-Rule" id="MF_00922"/>
    </source>
</evidence>
<dbReference type="SUPFAM" id="SSF48452">
    <property type="entry name" value="TPR-like"/>
    <property type="match status" value="1"/>
</dbReference>
<keyword evidence="1 6" id="KW-0732">Signal</keyword>
<dbReference type="Gene3D" id="1.25.40.10">
    <property type="entry name" value="Tetratricopeptide repeat domain"/>
    <property type="match status" value="1"/>
</dbReference>
<dbReference type="HAMAP" id="MF_00922">
    <property type="entry name" value="OM_assembly_BamD"/>
    <property type="match status" value="1"/>
</dbReference>
<comment type="subunit">
    <text evidence="6">Part of the Bam complex.</text>
</comment>
<dbReference type="InterPro" id="IPR039565">
    <property type="entry name" value="BamD-like"/>
</dbReference>
<keyword evidence="4 6" id="KW-0998">Cell outer membrane</keyword>
<dbReference type="InterPro" id="IPR011990">
    <property type="entry name" value="TPR-like_helical_dom_sf"/>
</dbReference>
<comment type="caution">
    <text evidence="8">The sequence shown here is derived from an EMBL/GenBank/DDBJ whole genome shotgun (WGS) entry which is preliminary data.</text>
</comment>
<sequence>MLVTTRHHGRSRSAVLAAPLVALLGLGLGGCDFDPTGLFAEKYKPEVIPDVPADKLYSEGLAKMEDSDYEAAVKKFDGVSKQYQYSEWGRKSLLMTAYANYEGQKYDDAINASKLYLQRHPASKDAAYAQYLIAMSNYKQIPDVTRDQDRSEKALVALQELVQRYPTSEYAADAKAKIQITRDQLAGKEMEVGRYYLERRNFPAAINRFRDVVSKYQTTRHAEEALERLTEAYWALGIPQEAQNAAAVLGHNFPDSPWYKDAHALLASNGLEPREEKSSFLSRTFRTLTGRTASAE</sequence>
<evidence type="ECO:0000256" key="5">
    <source>
        <dbReference type="ARBA" id="ARBA00023288"/>
    </source>
</evidence>
<dbReference type="EMBL" id="JAUSVP010000011">
    <property type="protein sequence ID" value="MDQ0448940.1"/>
    <property type="molecule type" value="Genomic_DNA"/>
</dbReference>
<comment type="function">
    <text evidence="6">Part of the outer membrane protein assembly complex, which is involved in assembly and insertion of beta-barrel proteins into the outer membrane.</text>
</comment>
<evidence type="ECO:0000313" key="9">
    <source>
        <dbReference type="Proteomes" id="UP001231124"/>
    </source>
</evidence>
<dbReference type="PANTHER" id="PTHR37423">
    <property type="entry name" value="SOLUBLE LYTIC MUREIN TRANSGLYCOSYLASE-RELATED"/>
    <property type="match status" value="1"/>
</dbReference>
<evidence type="ECO:0000256" key="3">
    <source>
        <dbReference type="ARBA" id="ARBA00023139"/>
    </source>
</evidence>
<keyword evidence="5 6" id="KW-0449">Lipoprotein</keyword>
<dbReference type="Pfam" id="PF13525">
    <property type="entry name" value="YfiO"/>
    <property type="match status" value="1"/>
</dbReference>
<evidence type="ECO:0000259" key="7">
    <source>
        <dbReference type="Pfam" id="PF13525"/>
    </source>
</evidence>
<comment type="subcellular location">
    <subcellularLocation>
        <location evidence="6">Cell outer membrane</location>
        <topology evidence="6">Lipid-anchor</topology>
    </subcellularLocation>
</comment>
<gene>
    <name evidence="6" type="primary">bamD</name>
    <name evidence="8" type="ORF">QO012_003452</name>
</gene>
<dbReference type="PROSITE" id="PS51257">
    <property type="entry name" value="PROKAR_LIPOPROTEIN"/>
    <property type="match status" value="1"/>
</dbReference>
<organism evidence="8 9">
    <name type="scientific">Methylobacterium aerolatum</name>
    <dbReference type="NCBI Taxonomy" id="418708"/>
    <lineage>
        <taxon>Bacteria</taxon>
        <taxon>Pseudomonadati</taxon>
        <taxon>Pseudomonadota</taxon>
        <taxon>Alphaproteobacteria</taxon>
        <taxon>Hyphomicrobiales</taxon>
        <taxon>Methylobacteriaceae</taxon>
        <taxon>Methylobacterium</taxon>
    </lineage>
</organism>
<keyword evidence="3 6" id="KW-0564">Palmitate</keyword>
<evidence type="ECO:0000256" key="2">
    <source>
        <dbReference type="ARBA" id="ARBA00023136"/>
    </source>
</evidence>
<dbReference type="RefSeq" id="WP_238202116.1">
    <property type="nucleotide sequence ID" value="NZ_BPQE01000008.1"/>
</dbReference>
<name>A0ABU0I2W0_9HYPH</name>
<reference evidence="8 9" key="1">
    <citation type="submission" date="2023-07" db="EMBL/GenBank/DDBJ databases">
        <title>Genomic Encyclopedia of Type Strains, Phase IV (KMG-IV): sequencing the most valuable type-strain genomes for metagenomic binning, comparative biology and taxonomic classification.</title>
        <authorList>
            <person name="Goeker M."/>
        </authorList>
    </citation>
    <scope>NUCLEOTIDE SEQUENCE [LARGE SCALE GENOMIC DNA]</scope>
    <source>
        <strain evidence="8 9">DSM 19013</strain>
    </source>
</reference>
<comment type="similarity">
    <text evidence="6">Belongs to the BamD family.</text>
</comment>
<dbReference type="NCBIfam" id="TIGR03302">
    <property type="entry name" value="OM_YfiO"/>
    <property type="match status" value="1"/>
</dbReference>
<dbReference type="Proteomes" id="UP001231124">
    <property type="component" value="Unassembled WGS sequence"/>
</dbReference>
<keyword evidence="2 6" id="KW-0472">Membrane</keyword>
<accession>A0ABU0I2W0</accession>
<dbReference type="PANTHER" id="PTHR37423:SF1">
    <property type="entry name" value="OUTER MEMBRANE PROTEIN ASSEMBLY FACTOR BAMD"/>
    <property type="match status" value="1"/>
</dbReference>
<protein>
    <recommendedName>
        <fullName evidence="6">Outer membrane protein assembly factor BamD</fullName>
    </recommendedName>
</protein>
<feature type="domain" description="Outer membrane lipoprotein BamD-like" evidence="7">
    <location>
        <begin position="50"/>
        <end position="245"/>
    </location>
</feature>
<keyword evidence="9" id="KW-1185">Reference proteome</keyword>
<evidence type="ECO:0000256" key="4">
    <source>
        <dbReference type="ARBA" id="ARBA00023237"/>
    </source>
</evidence>
<dbReference type="CDD" id="cd15830">
    <property type="entry name" value="BamD"/>
    <property type="match status" value="1"/>
</dbReference>
<evidence type="ECO:0000313" key="8">
    <source>
        <dbReference type="EMBL" id="MDQ0448940.1"/>
    </source>
</evidence>
<proteinExistence type="inferred from homology"/>
<dbReference type="InterPro" id="IPR017689">
    <property type="entry name" value="BamD"/>
</dbReference>
<evidence type="ECO:0000256" key="1">
    <source>
        <dbReference type="ARBA" id="ARBA00022729"/>
    </source>
</evidence>